<dbReference type="RefSeq" id="WP_107035728.1">
    <property type="nucleotide sequence ID" value="NZ_CAOMZA010000001.1"/>
</dbReference>
<sequence>MTEQLQLRVDPATAASELRLTALASTRLNIDANRIKGIRIIKRSIDARQRNVMINLTLLAYVDEDPSATLFAPEPYDRLPKSAPAAVVVGAGPAGLFAALRLIQLGIKPIVIERGKDVDSRRIDMARLSREGVVDPDSNYCFGEGGAGAYSDGKLYTRSKKRGDTDRILRIFCQHGAQTDILADAHPHIGTDRLPEVIKAMRHTIERCGGEVRFSTRAEQIITDESGHATGVSTGRGDIRGKVILATGHSARDVYRTLRASGIGMEAKGIAIGVRLEHPQALIDRIRYHSKEGRGKYLPAAEYTMLTRVENRGVYSFCMCPGGFIIPASSEPGLLVVNGMSPSNRGTRWANSGMVVELLPEDVATPEGEDETLRMMLYQEEIERRFFNAGDGTQKAPAQRMTDFVAGRDSDTLPPSSYAPGLYPARVDKLLPDCISRRLRKGFEEMGRKNRGFLTQEATVIGDETRTSAPVRLVRDPSTLQSLTTPGLFPCGEGAGYAGGIVSAAIDGERCAEALAASLQSN</sequence>
<dbReference type="GO" id="GO:0071949">
    <property type="term" value="F:FAD binding"/>
    <property type="evidence" value="ECO:0007669"/>
    <property type="project" value="InterPro"/>
</dbReference>
<dbReference type="SUPFAM" id="SSF51905">
    <property type="entry name" value="FAD/NAD(P)-binding domain"/>
    <property type="match status" value="1"/>
</dbReference>
<dbReference type="InterPro" id="IPR049516">
    <property type="entry name" value="FAD-depend_C"/>
</dbReference>
<keyword evidence="4" id="KW-1185">Reference proteome</keyword>
<dbReference type="PANTHER" id="PTHR42842:SF3">
    <property type="entry name" value="FAD_NAD(P)-BINDING OXIDOREDUCTASE FAMILY PROTEIN"/>
    <property type="match status" value="1"/>
</dbReference>
<dbReference type="PRINTS" id="PR00411">
    <property type="entry name" value="PNDRDTASEI"/>
</dbReference>
<evidence type="ECO:0000259" key="1">
    <source>
        <dbReference type="Pfam" id="PF01494"/>
    </source>
</evidence>
<feature type="domain" description="FAD-binding" evidence="1">
    <location>
        <begin position="86"/>
        <end position="236"/>
    </location>
</feature>
<dbReference type="PANTHER" id="PTHR42842">
    <property type="entry name" value="FAD/NAD(P)-BINDING OXIDOREDUCTASE"/>
    <property type="match status" value="1"/>
</dbReference>
<dbReference type="Proteomes" id="UP000244925">
    <property type="component" value="Unassembled WGS sequence"/>
</dbReference>
<comment type="caution">
    <text evidence="3">The sequence shown here is derived from an EMBL/GenBank/DDBJ whole genome shotgun (WGS) entry which is preliminary data.</text>
</comment>
<feature type="domain" description="FAD-dependent protein C-terminal" evidence="2">
    <location>
        <begin position="270"/>
        <end position="467"/>
    </location>
</feature>
<dbReference type="PIRSF" id="PIRSF038984">
    <property type="entry name" value="FAD_binding_protein"/>
    <property type="match status" value="1"/>
</dbReference>
<evidence type="ECO:0000313" key="3">
    <source>
        <dbReference type="EMBL" id="PWB08044.1"/>
    </source>
</evidence>
<evidence type="ECO:0000259" key="2">
    <source>
        <dbReference type="Pfam" id="PF21688"/>
    </source>
</evidence>
<evidence type="ECO:0000313" key="4">
    <source>
        <dbReference type="Proteomes" id="UP000244925"/>
    </source>
</evidence>
<proteinExistence type="predicted"/>
<dbReference type="Gene3D" id="3.50.50.60">
    <property type="entry name" value="FAD/NAD(P)-binding domain"/>
    <property type="match status" value="2"/>
</dbReference>
<organism evidence="3 4">
    <name type="scientific">Paramuribaculum intestinale</name>
    <dbReference type="NCBI Taxonomy" id="2094151"/>
    <lineage>
        <taxon>Bacteria</taxon>
        <taxon>Pseudomonadati</taxon>
        <taxon>Bacteroidota</taxon>
        <taxon>Bacteroidia</taxon>
        <taxon>Bacteroidales</taxon>
        <taxon>Muribaculaceae</taxon>
        <taxon>Paramuribaculum</taxon>
    </lineage>
</organism>
<dbReference type="InterPro" id="IPR036188">
    <property type="entry name" value="FAD/NAD-bd_sf"/>
</dbReference>
<name>A0A2V1J059_9BACT</name>
<dbReference type="AlphaFoldDB" id="A0A2V1J059"/>
<dbReference type="Pfam" id="PF01494">
    <property type="entry name" value="FAD_binding_3"/>
    <property type="match status" value="1"/>
</dbReference>
<protein>
    <submittedName>
        <fullName evidence="3">FAD-binding protein</fullName>
    </submittedName>
</protein>
<dbReference type="Pfam" id="PF21688">
    <property type="entry name" value="FAD-depend_C"/>
    <property type="match status" value="1"/>
</dbReference>
<dbReference type="InterPro" id="IPR028348">
    <property type="entry name" value="FAD-binding_protein"/>
</dbReference>
<accession>A0A2V1J059</accession>
<dbReference type="InterPro" id="IPR002938">
    <property type="entry name" value="FAD-bd"/>
</dbReference>
<dbReference type="EMBL" id="PUBV01000008">
    <property type="protein sequence ID" value="PWB08044.1"/>
    <property type="molecule type" value="Genomic_DNA"/>
</dbReference>
<dbReference type="Gene3D" id="3.30.70.2700">
    <property type="match status" value="1"/>
</dbReference>
<gene>
    <name evidence="3" type="ORF">C5O25_05465</name>
</gene>
<reference evidence="4" key="1">
    <citation type="submission" date="2018-02" db="EMBL/GenBank/DDBJ databases">
        <authorList>
            <person name="Clavel T."/>
            <person name="Strowig T."/>
        </authorList>
    </citation>
    <scope>NUCLEOTIDE SEQUENCE [LARGE SCALE GENOMIC DNA]</scope>
    <source>
        <strain evidence="4">DSM 100764</strain>
    </source>
</reference>